<sequence length="248" mass="25997">MYLFRNIVLAAVVSGLVSGLILTVLQSYATIPLIIHAETFEGKGEEVGHSHSHAHDEGTPAHDHGEEGWTPADGTERFVYTAASNMLAGIGFALILLTAAEALGTLNGWRSGLMFGLAGFLAFSLAPGLGLPPELPGMPAADLAARQLWWFATVALTALGLGLLAYTKAPTLAVLGILSLVAPHLWGAPLPDTHETAVPLELHARFVASVFATSLLFWAMLGTVSGVVRARLRGGEEAYSNGAAEPVR</sequence>
<reference evidence="3 4" key="1">
    <citation type="submission" date="2022-04" db="EMBL/GenBank/DDBJ databases">
        <title>Rhizobium coralii sp. nov., isolated from coral Turbinaria peltata.</title>
        <authorList>
            <person name="Sun H."/>
        </authorList>
    </citation>
    <scope>NUCLEOTIDE SEQUENCE [LARGE SCALE GENOMIC DNA]</scope>
    <source>
        <strain evidence="3 4">NTR19</strain>
    </source>
</reference>
<dbReference type="EMBL" id="JALPRY010000026">
    <property type="protein sequence ID" value="MCK8782340.1"/>
    <property type="molecule type" value="Genomic_DNA"/>
</dbReference>
<gene>
    <name evidence="3" type="ORF">M0654_20380</name>
</gene>
<evidence type="ECO:0000256" key="1">
    <source>
        <dbReference type="SAM" id="MobiDB-lite"/>
    </source>
</evidence>
<feature type="transmembrane region" description="Helical" evidence="2">
    <location>
        <begin position="112"/>
        <end position="129"/>
    </location>
</feature>
<feature type="transmembrane region" description="Helical" evidence="2">
    <location>
        <begin position="149"/>
        <end position="166"/>
    </location>
</feature>
<keyword evidence="2" id="KW-0472">Membrane</keyword>
<dbReference type="Proteomes" id="UP001202827">
    <property type="component" value="Unassembled WGS sequence"/>
</dbReference>
<dbReference type="RefSeq" id="WP_248684650.1">
    <property type="nucleotide sequence ID" value="NZ_JALPRY010000026.1"/>
</dbReference>
<proteinExistence type="predicted"/>
<keyword evidence="2" id="KW-1133">Transmembrane helix</keyword>
<keyword evidence="4" id="KW-1185">Reference proteome</keyword>
<organism evidence="3 4">
    <name type="scientific">Neorhizobium turbinariae</name>
    <dbReference type="NCBI Taxonomy" id="2937795"/>
    <lineage>
        <taxon>Bacteria</taxon>
        <taxon>Pseudomonadati</taxon>
        <taxon>Pseudomonadota</taxon>
        <taxon>Alphaproteobacteria</taxon>
        <taxon>Hyphomicrobiales</taxon>
        <taxon>Rhizobiaceae</taxon>
        <taxon>Rhizobium/Agrobacterium group</taxon>
        <taxon>Neorhizobium</taxon>
    </lineage>
</organism>
<evidence type="ECO:0000313" key="3">
    <source>
        <dbReference type="EMBL" id="MCK8782340.1"/>
    </source>
</evidence>
<feature type="transmembrane region" description="Helical" evidence="2">
    <location>
        <begin position="7"/>
        <end position="29"/>
    </location>
</feature>
<dbReference type="Pfam" id="PF09490">
    <property type="entry name" value="CbtA"/>
    <property type="match status" value="1"/>
</dbReference>
<feature type="region of interest" description="Disordered" evidence="1">
    <location>
        <begin position="45"/>
        <end position="68"/>
    </location>
</feature>
<comment type="caution">
    <text evidence="3">The sequence shown here is derived from an EMBL/GenBank/DDBJ whole genome shotgun (WGS) entry which is preliminary data.</text>
</comment>
<dbReference type="NCBIfam" id="TIGR02458">
    <property type="entry name" value="CbtA"/>
    <property type="match status" value="1"/>
</dbReference>
<name>A0ABT0IWT3_9HYPH</name>
<evidence type="ECO:0000313" key="4">
    <source>
        <dbReference type="Proteomes" id="UP001202827"/>
    </source>
</evidence>
<evidence type="ECO:0000256" key="2">
    <source>
        <dbReference type="SAM" id="Phobius"/>
    </source>
</evidence>
<accession>A0ABT0IWT3</accession>
<feature type="transmembrane region" description="Helical" evidence="2">
    <location>
        <begin position="78"/>
        <end position="100"/>
    </location>
</feature>
<dbReference type="InterPro" id="IPR012666">
    <property type="entry name" value="CbtA_put"/>
</dbReference>
<feature type="transmembrane region" description="Helical" evidence="2">
    <location>
        <begin position="202"/>
        <end position="224"/>
    </location>
</feature>
<feature type="compositionally biased region" description="Basic and acidic residues" evidence="1">
    <location>
        <begin position="45"/>
        <end position="67"/>
    </location>
</feature>
<keyword evidence="2" id="KW-0812">Transmembrane</keyword>
<protein>
    <submittedName>
        <fullName evidence="3">CbtA family protein</fullName>
    </submittedName>
</protein>
<feature type="transmembrane region" description="Helical" evidence="2">
    <location>
        <begin position="173"/>
        <end position="190"/>
    </location>
</feature>